<feature type="transmembrane region" description="Helical" evidence="1">
    <location>
        <begin position="132"/>
        <end position="152"/>
    </location>
</feature>
<evidence type="ECO:0000313" key="2">
    <source>
        <dbReference type="EMBL" id="OAI15509.1"/>
    </source>
</evidence>
<keyword evidence="1" id="KW-0472">Membrane</keyword>
<name>A0A177NEB3_9GAMM</name>
<gene>
    <name evidence="2" type="ORF">A1507_13855</name>
</gene>
<dbReference type="RefSeq" id="WP_064040777.1">
    <property type="nucleotide sequence ID" value="NZ_LUUJ01000081.1"/>
</dbReference>
<evidence type="ECO:0000313" key="3">
    <source>
        <dbReference type="Proteomes" id="UP000077857"/>
    </source>
</evidence>
<dbReference type="AlphaFoldDB" id="A0A177NEB3"/>
<dbReference type="EMBL" id="LUUJ01000081">
    <property type="protein sequence ID" value="OAI15509.1"/>
    <property type="molecule type" value="Genomic_DNA"/>
</dbReference>
<feature type="transmembrane region" description="Helical" evidence="1">
    <location>
        <begin position="83"/>
        <end position="102"/>
    </location>
</feature>
<keyword evidence="1" id="KW-1133">Transmembrane helix</keyword>
<organism evidence="2 3">
    <name type="scientific">Methylomonas koyamae</name>
    <dbReference type="NCBI Taxonomy" id="702114"/>
    <lineage>
        <taxon>Bacteria</taxon>
        <taxon>Pseudomonadati</taxon>
        <taxon>Pseudomonadota</taxon>
        <taxon>Gammaproteobacteria</taxon>
        <taxon>Methylococcales</taxon>
        <taxon>Methylococcaceae</taxon>
        <taxon>Methylomonas</taxon>
    </lineage>
</organism>
<comment type="caution">
    <text evidence="2">The sequence shown here is derived from an EMBL/GenBank/DDBJ whole genome shotgun (WGS) entry which is preliminary data.</text>
</comment>
<keyword evidence="1" id="KW-0812">Transmembrane</keyword>
<accession>A0A177NEB3</accession>
<feature type="transmembrane region" description="Helical" evidence="1">
    <location>
        <begin position="164"/>
        <end position="187"/>
    </location>
</feature>
<feature type="transmembrane region" description="Helical" evidence="1">
    <location>
        <begin position="43"/>
        <end position="62"/>
    </location>
</feature>
<dbReference type="Proteomes" id="UP000077857">
    <property type="component" value="Unassembled WGS sequence"/>
</dbReference>
<proteinExistence type="predicted"/>
<reference evidence="2 3" key="1">
    <citation type="submission" date="2016-03" db="EMBL/GenBank/DDBJ databases">
        <authorList>
            <person name="Ploux O."/>
        </authorList>
    </citation>
    <scope>NUCLEOTIDE SEQUENCE [LARGE SCALE GENOMIC DNA]</scope>
    <source>
        <strain evidence="2 3">R-45378</strain>
    </source>
</reference>
<protein>
    <submittedName>
        <fullName evidence="2">Uncharacterized protein</fullName>
    </submittedName>
</protein>
<dbReference type="OrthoDB" id="2593148at2"/>
<evidence type="ECO:0000256" key="1">
    <source>
        <dbReference type="SAM" id="Phobius"/>
    </source>
</evidence>
<sequence length="192" mass="21692">MSTGHYKHDNFGKIVIRTQVGIALALLLCLPLANFWFPSAYSLKAGVHGLSAILALVVGTYLTHRALPLIKGMHVNLESLRRWLLVATLLNLTGAISGNWIYMRYRGQDGPRDWILERVPAIHNVLMEFKEFVSLFPFPLMLSATALLYYYGLPMQTRRDLCRFVGITILVSWSFLLLGFVVGLVLAKLRFV</sequence>
<feature type="transmembrane region" description="Helical" evidence="1">
    <location>
        <begin position="20"/>
        <end position="37"/>
    </location>
</feature>